<evidence type="ECO:0000313" key="1">
    <source>
        <dbReference type="Proteomes" id="UP000887565"/>
    </source>
</evidence>
<accession>A0A915KWI5</accession>
<dbReference type="AlphaFoldDB" id="A0A915KWI5"/>
<organism evidence="1 2">
    <name type="scientific">Romanomermis culicivorax</name>
    <name type="common">Nematode worm</name>
    <dbReference type="NCBI Taxonomy" id="13658"/>
    <lineage>
        <taxon>Eukaryota</taxon>
        <taxon>Metazoa</taxon>
        <taxon>Ecdysozoa</taxon>
        <taxon>Nematoda</taxon>
        <taxon>Enoplea</taxon>
        <taxon>Dorylaimia</taxon>
        <taxon>Mermithida</taxon>
        <taxon>Mermithoidea</taxon>
        <taxon>Mermithidae</taxon>
        <taxon>Romanomermis</taxon>
    </lineage>
</organism>
<proteinExistence type="predicted"/>
<name>A0A915KWI5_ROMCU</name>
<evidence type="ECO:0000313" key="2">
    <source>
        <dbReference type="WBParaSite" id="nRc.2.0.1.t43166-RA"/>
    </source>
</evidence>
<keyword evidence="1" id="KW-1185">Reference proteome</keyword>
<dbReference type="WBParaSite" id="nRc.2.0.1.t43166-RA">
    <property type="protein sequence ID" value="nRc.2.0.1.t43166-RA"/>
    <property type="gene ID" value="nRc.2.0.1.g43166"/>
</dbReference>
<sequence>MTSLDLIDSVLRIGDNGLGNGLFVAGFEDFYQRQFSPSGIRFNGAQFLYMLYGAILSLPLTEKITKHNIDGLLVAKKGNNLKLMVSYATLDNSLSLKLIHFDASLRPSIPTTEQSIVLDARKHLTSIKNRHIDLGELKSALKETHEVTFTYKIDHGPVTVIPKLSKSPCDIDRALMSPFFKFTELALVQENQRAESASSFVKQLQSDVYDVVKYNSHAFTRLLIMQHQIMASDMRLQLSLNYDYMYLFLIGAMEINWARSYRLIIRPIFETSGRAIQGLMISHAPFKKSWKSESTPFVVKLLTSTLSPHTKDYNDDMYNKIVDGLPYTQTEKVIVVGIEHNKLIEAFKKPMDVPSFQLLPYTYLLDMNPMENLVDILLQPYTDSTLSKINFCIKNLNQKGKYGLHTYLYGQLMSFKKYDIEKYIFHDSNLKQGRTTFVFKLRGTDTGVLFDIFQTSPLLQIRDDILSNFEGHSLPTHLLNIKHLLRIAVHQIHEMMDGRTERVRLTRSYAHFLDAVQLQQRQVLLGNWLPVPTMSPEYVLANIERRIEAYKDLDTLDILHVMLDSIDTNLLQFRDKVSIEDIVHFMSGLYSDWNRIFYHGFLGILKSDGTPLFISSLETSGIYQQHLVTAKLREISAKYIRFDYIPNPLRRIANFVCITRNSQNENKISIARLSTFQEHKAAFESCLAHNMVRMKRRSLVRIPCIADEVPEHTNEALGDDGKLPSLSESDKLKRENPIRTLKTIKMKISPHLETVNKVSKVIMTAQMFKDMVGALIRGDYKTFAVNTAFLASGPLLECLSMKMIAKGASIGDSLLGRSLLISAPFMGRLPIMGFVGFDLYEQVKSYKNGDKGAMVNIMGDSSILTIDFATASVEGAEALGVISGVADIAGPIGFAIGTAIFVGVDIYNSVKAVSNIDAMVHLTSWQKFTTGFLSFLHVSPTKTVQKELFEKNAADASIENAANFFKNHPSVKYYLFPSYQDNGKFVENNIIDLRTNVTRIAHSWPKDIANTKLICAGNSKLPVYKTSRLLLNCSNSFGYESTYNILDRKWS</sequence>
<reference evidence="2" key="1">
    <citation type="submission" date="2022-11" db="UniProtKB">
        <authorList>
            <consortium name="WormBaseParasite"/>
        </authorList>
    </citation>
    <scope>IDENTIFICATION</scope>
</reference>
<protein>
    <submittedName>
        <fullName evidence="2">Uncharacterized protein</fullName>
    </submittedName>
</protein>
<dbReference type="Proteomes" id="UP000887565">
    <property type="component" value="Unplaced"/>
</dbReference>